<sequence length="90" mass="10173">MDCMVQSFLFPALASLMLTAFTLYKIFPPETKHTMYAHILAKNKPKQIGLVKRNEWIMLGTMLVTVTLWISGFSRRVADCPHSATDTLAL</sequence>
<name>A0ACB9GN25_9ASTR</name>
<accession>A0ACB9GN25</accession>
<proteinExistence type="predicted"/>
<comment type="caution">
    <text evidence="1">The sequence shown here is derived from an EMBL/GenBank/DDBJ whole genome shotgun (WGS) entry which is preliminary data.</text>
</comment>
<dbReference type="Proteomes" id="UP001056120">
    <property type="component" value="Linkage Group LG14"/>
</dbReference>
<evidence type="ECO:0000313" key="2">
    <source>
        <dbReference type="Proteomes" id="UP001056120"/>
    </source>
</evidence>
<organism evidence="1 2">
    <name type="scientific">Smallanthus sonchifolius</name>
    <dbReference type="NCBI Taxonomy" id="185202"/>
    <lineage>
        <taxon>Eukaryota</taxon>
        <taxon>Viridiplantae</taxon>
        <taxon>Streptophyta</taxon>
        <taxon>Embryophyta</taxon>
        <taxon>Tracheophyta</taxon>
        <taxon>Spermatophyta</taxon>
        <taxon>Magnoliopsida</taxon>
        <taxon>eudicotyledons</taxon>
        <taxon>Gunneridae</taxon>
        <taxon>Pentapetalae</taxon>
        <taxon>asterids</taxon>
        <taxon>campanulids</taxon>
        <taxon>Asterales</taxon>
        <taxon>Asteraceae</taxon>
        <taxon>Asteroideae</taxon>
        <taxon>Heliantheae alliance</taxon>
        <taxon>Millerieae</taxon>
        <taxon>Smallanthus</taxon>
    </lineage>
</organism>
<keyword evidence="2" id="KW-1185">Reference proteome</keyword>
<reference evidence="1 2" key="2">
    <citation type="journal article" date="2022" name="Mol. Ecol. Resour.">
        <title>The genomes of chicory, endive, great burdock and yacon provide insights into Asteraceae paleo-polyploidization history and plant inulin production.</title>
        <authorList>
            <person name="Fan W."/>
            <person name="Wang S."/>
            <person name="Wang H."/>
            <person name="Wang A."/>
            <person name="Jiang F."/>
            <person name="Liu H."/>
            <person name="Zhao H."/>
            <person name="Xu D."/>
            <person name="Zhang Y."/>
        </authorList>
    </citation>
    <scope>NUCLEOTIDE SEQUENCE [LARGE SCALE GENOMIC DNA]</scope>
    <source>
        <strain evidence="2">cv. Yunnan</strain>
        <tissue evidence="1">Leaves</tissue>
    </source>
</reference>
<reference evidence="2" key="1">
    <citation type="journal article" date="2022" name="Mol. Ecol. Resour.">
        <title>The genomes of chicory, endive, great burdock and yacon provide insights into Asteraceae palaeo-polyploidization history and plant inulin production.</title>
        <authorList>
            <person name="Fan W."/>
            <person name="Wang S."/>
            <person name="Wang H."/>
            <person name="Wang A."/>
            <person name="Jiang F."/>
            <person name="Liu H."/>
            <person name="Zhao H."/>
            <person name="Xu D."/>
            <person name="Zhang Y."/>
        </authorList>
    </citation>
    <scope>NUCLEOTIDE SEQUENCE [LARGE SCALE GENOMIC DNA]</scope>
    <source>
        <strain evidence="2">cv. Yunnan</strain>
    </source>
</reference>
<protein>
    <submittedName>
        <fullName evidence="1">Uncharacterized protein</fullName>
    </submittedName>
</protein>
<evidence type="ECO:0000313" key="1">
    <source>
        <dbReference type="EMBL" id="KAI3784400.1"/>
    </source>
</evidence>
<dbReference type="EMBL" id="CM042031">
    <property type="protein sequence ID" value="KAI3784400.1"/>
    <property type="molecule type" value="Genomic_DNA"/>
</dbReference>
<gene>
    <name evidence="1" type="ORF">L1987_43499</name>
</gene>